<evidence type="ECO:0000256" key="2">
    <source>
        <dbReference type="ARBA" id="ARBA00019841"/>
    </source>
</evidence>
<dbReference type="GO" id="GO:0006310">
    <property type="term" value="P:DNA recombination"/>
    <property type="evidence" value="ECO:0007669"/>
    <property type="project" value="InterPro"/>
</dbReference>
<dbReference type="Gene3D" id="3.90.1640.30">
    <property type="match status" value="1"/>
</dbReference>
<dbReference type="InterPro" id="IPR003156">
    <property type="entry name" value="DHHA1_dom"/>
</dbReference>
<dbReference type="OrthoDB" id="9809852at2"/>
<evidence type="ECO:0000313" key="10">
    <source>
        <dbReference type="Proteomes" id="UP000245539"/>
    </source>
</evidence>
<dbReference type="RefSeq" id="WP_109836907.1">
    <property type="nucleotide sequence ID" value="NZ_QGKM01000013.1"/>
</dbReference>
<evidence type="ECO:0000259" key="7">
    <source>
        <dbReference type="Pfam" id="PF02272"/>
    </source>
</evidence>
<evidence type="ECO:0000256" key="5">
    <source>
        <dbReference type="ARBA" id="ARBA00022839"/>
    </source>
</evidence>
<evidence type="ECO:0000256" key="4">
    <source>
        <dbReference type="ARBA" id="ARBA00022801"/>
    </source>
</evidence>
<feature type="domain" description="DHHA1" evidence="7">
    <location>
        <begin position="356"/>
        <end position="453"/>
    </location>
</feature>
<sequence length="573" mass="62872">MQSVTLIRRPVPTEIPVFHNCSALLSRIVASRGVDDERLLSSELRHLQPIHSLKGVDVATQRLCLALEKQQRILIVGDFDADGATATALCKRALSAFGFQSVDYIVPNRFEYGYGLTPEIIDVAAPFRPELIITVDNGISSIEGVDYASQLGIDVVITDHHLPGSQLPEAVAIVNPNQPGDEFESKNLAGVGVIFYLMLALKQALTLQNYFEKRQLPSPNIVRWLDLVALGTVADVVPLDANNRILVEQGLRRIRAGQCTAGVAALLRVAKKDHKQTCSQDLGFACGPRLNAAGRLDDMSLGIECLLTDSTDVAMNIAAELDEMNRTRRELESGMKQDALKLLDSIELNQEALPPIICLYHEEWHQGIVGIIAARIRERYFRPCIIFAPGTGGEIKGSGRSIPGIHMRDVIDRVATSSTGLVEKFGGHAMAAGLSLKTEDFADFETAVTKVVSSEVSPSVFNEALLSDGALEPESFSLAVAEELSQRIPWGQAFPAPVFDDVFEVVERRVLKGAHLKYMLRKEGQSGALSAIAFNIDVEQWPEIGEKAHFLYQLSVNEFNGQRSLQIMIQRKL</sequence>
<dbReference type="Pfam" id="PF01368">
    <property type="entry name" value="DHH"/>
    <property type="match status" value="1"/>
</dbReference>
<organism evidence="9 10">
    <name type="scientific">Leucothrix pacifica</name>
    <dbReference type="NCBI Taxonomy" id="1247513"/>
    <lineage>
        <taxon>Bacteria</taxon>
        <taxon>Pseudomonadati</taxon>
        <taxon>Pseudomonadota</taxon>
        <taxon>Gammaproteobacteria</taxon>
        <taxon>Thiotrichales</taxon>
        <taxon>Thiotrichaceae</taxon>
        <taxon>Leucothrix</taxon>
    </lineage>
</organism>
<dbReference type="InterPro" id="IPR038763">
    <property type="entry name" value="DHH_sf"/>
</dbReference>
<dbReference type="Pfam" id="PF02272">
    <property type="entry name" value="DHHA1"/>
    <property type="match status" value="1"/>
</dbReference>
<evidence type="ECO:0000256" key="1">
    <source>
        <dbReference type="ARBA" id="ARBA00005915"/>
    </source>
</evidence>
<dbReference type="FunFam" id="3.90.1640.30:FF:000001">
    <property type="entry name" value="Single-stranded-DNA-specific exonuclease RecJ"/>
    <property type="match status" value="1"/>
</dbReference>
<proteinExistence type="inferred from homology"/>
<evidence type="ECO:0000259" key="8">
    <source>
        <dbReference type="Pfam" id="PF17768"/>
    </source>
</evidence>
<accession>A0A317CKX5</accession>
<gene>
    <name evidence="9" type="primary">recJ</name>
    <name evidence="9" type="ORF">DKW60_06850</name>
</gene>
<dbReference type="GO" id="GO:0003676">
    <property type="term" value="F:nucleic acid binding"/>
    <property type="evidence" value="ECO:0007669"/>
    <property type="project" value="InterPro"/>
</dbReference>
<comment type="caution">
    <text evidence="9">The sequence shown here is derived from an EMBL/GenBank/DDBJ whole genome shotgun (WGS) entry which is preliminary data.</text>
</comment>
<reference evidence="9 10" key="1">
    <citation type="submission" date="2018-05" db="EMBL/GenBank/DDBJ databases">
        <title>Leucothrix arctica sp. nov., isolated from Arctic seawater.</title>
        <authorList>
            <person name="Choi A."/>
            <person name="Baek K."/>
        </authorList>
    </citation>
    <scope>NUCLEOTIDE SEQUENCE [LARGE SCALE GENOMIC DNA]</scope>
    <source>
        <strain evidence="9 10">JCM 18388</strain>
    </source>
</reference>
<comment type="similarity">
    <text evidence="1">Belongs to the RecJ family.</text>
</comment>
<feature type="domain" description="RecJ OB" evidence="8">
    <location>
        <begin position="468"/>
        <end position="570"/>
    </location>
</feature>
<evidence type="ECO:0000256" key="3">
    <source>
        <dbReference type="ARBA" id="ARBA00022722"/>
    </source>
</evidence>
<keyword evidence="3" id="KW-0540">Nuclease</keyword>
<dbReference type="PANTHER" id="PTHR30255">
    <property type="entry name" value="SINGLE-STRANDED-DNA-SPECIFIC EXONUCLEASE RECJ"/>
    <property type="match status" value="1"/>
</dbReference>
<protein>
    <recommendedName>
        <fullName evidence="2">Single-stranded-DNA-specific exonuclease RecJ</fullName>
    </recommendedName>
</protein>
<evidence type="ECO:0000259" key="6">
    <source>
        <dbReference type="Pfam" id="PF01368"/>
    </source>
</evidence>
<dbReference type="InterPro" id="IPR051673">
    <property type="entry name" value="SSDNA_exonuclease_RecJ"/>
</dbReference>
<dbReference type="Proteomes" id="UP000245539">
    <property type="component" value="Unassembled WGS sequence"/>
</dbReference>
<dbReference type="GO" id="GO:0008409">
    <property type="term" value="F:5'-3' exonuclease activity"/>
    <property type="evidence" value="ECO:0007669"/>
    <property type="project" value="InterPro"/>
</dbReference>
<keyword evidence="10" id="KW-1185">Reference proteome</keyword>
<evidence type="ECO:0000313" key="9">
    <source>
        <dbReference type="EMBL" id="PWQ99146.1"/>
    </source>
</evidence>
<dbReference type="Gene3D" id="3.10.310.30">
    <property type="match status" value="1"/>
</dbReference>
<feature type="domain" description="DDH" evidence="6">
    <location>
        <begin position="72"/>
        <end position="232"/>
    </location>
</feature>
<dbReference type="GO" id="GO:0006281">
    <property type="term" value="P:DNA repair"/>
    <property type="evidence" value="ECO:0007669"/>
    <property type="project" value="InterPro"/>
</dbReference>
<dbReference type="EMBL" id="QGKM01000013">
    <property type="protein sequence ID" value="PWQ99146.1"/>
    <property type="molecule type" value="Genomic_DNA"/>
</dbReference>
<dbReference type="PANTHER" id="PTHR30255:SF2">
    <property type="entry name" value="SINGLE-STRANDED-DNA-SPECIFIC EXONUCLEASE RECJ"/>
    <property type="match status" value="1"/>
</dbReference>
<dbReference type="InterPro" id="IPR004610">
    <property type="entry name" value="RecJ"/>
</dbReference>
<dbReference type="InterPro" id="IPR041122">
    <property type="entry name" value="RecJ_OB"/>
</dbReference>
<dbReference type="AlphaFoldDB" id="A0A317CKX5"/>
<dbReference type="SUPFAM" id="SSF64182">
    <property type="entry name" value="DHH phosphoesterases"/>
    <property type="match status" value="1"/>
</dbReference>
<keyword evidence="5 9" id="KW-0269">Exonuclease</keyword>
<dbReference type="NCBIfam" id="TIGR00644">
    <property type="entry name" value="recJ"/>
    <property type="match status" value="1"/>
</dbReference>
<dbReference type="Pfam" id="PF17768">
    <property type="entry name" value="RecJ_OB"/>
    <property type="match status" value="1"/>
</dbReference>
<dbReference type="InterPro" id="IPR001667">
    <property type="entry name" value="DDH_dom"/>
</dbReference>
<name>A0A317CKX5_9GAMM</name>
<keyword evidence="4" id="KW-0378">Hydrolase</keyword>